<dbReference type="SUPFAM" id="SSF52540">
    <property type="entry name" value="P-loop containing nucleoside triphosphate hydrolases"/>
    <property type="match status" value="1"/>
</dbReference>
<evidence type="ECO:0000313" key="1">
    <source>
        <dbReference type="EMBL" id="AVR55598.1"/>
    </source>
</evidence>
<dbReference type="Gene3D" id="3.40.50.300">
    <property type="entry name" value="P-loop containing nucleotide triphosphate hydrolases"/>
    <property type="match status" value="1"/>
</dbReference>
<evidence type="ECO:0000313" key="2">
    <source>
        <dbReference type="Proteomes" id="UP000244603"/>
    </source>
</evidence>
<protein>
    <submittedName>
        <fullName evidence="1">Recombinase</fullName>
    </submittedName>
</protein>
<keyword evidence="2" id="KW-1185">Reference proteome</keyword>
<reference evidence="1 2" key="1">
    <citation type="submission" date="2018-03" db="EMBL/GenBank/DDBJ databases">
        <title>Isolation,the biological characteristics and genomics of two new strains of lysate Staphylococcus aureus phage.</title>
        <authorList>
            <person name="Jin X."/>
            <person name="Zhang C."/>
            <person name="Wang X."/>
            <person name="Zhong J."/>
        </authorList>
    </citation>
    <scope>NUCLEOTIDE SEQUENCE [LARGE SCALE GENOMIC DNA]</scope>
</reference>
<dbReference type="EMBL" id="MH028956">
    <property type="protein sequence ID" value="AVR55598.1"/>
    <property type="molecule type" value="Genomic_DNA"/>
</dbReference>
<organism evidence="1 2">
    <name type="scientific">Staphylococcus phage phiSA_BS2</name>
    <dbReference type="NCBI Taxonomy" id="2126724"/>
    <lineage>
        <taxon>Viruses</taxon>
        <taxon>Duplodnaviria</taxon>
        <taxon>Heunggongvirae</taxon>
        <taxon>Uroviricota</taxon>
        <taxon>Caudoviricetes</taxon>
        <taxon>Herelleviridae</taxon>
        <taxon>Twortvirinae</taxon>
        <taxon>Baoshanvirus</taxon>
        <taxon>Baoshanvirus BS2</taxon>
    </lineage>
</organism>
<gene>
    <name evidence="1" type="ORF">phiSABS2_154</name>
</gene>
<name>A0A2R3ZXV5_9CAUD</name>
<dbReference type="InterPro" id="IPR027417">
    <property type="entry name" value="P-loop_NTPase"/>
</dbReference>
<proteinExistence type="predicted"/>
<sequence>MARSSKKQFDMSDLNTIDLGKEMGLTILSDTNKADIKNILPTRVPQYDRIMGGGIPLGRLTEVYGIPGSGYLN</sequence>
<dbReference type="Proteomes" id="UP000244603">
    <property type="component" value="Segment"/>
</dbReference>
<accession>A0A2R3ZXV5</accession>